<accession>A0A1F7WB69</accession>
<feature type="coiled-coil region" evidence="1">
    <location>
        <begin position="62"/>
        <end position="110"/>
    </location>
</feature>
<proteinExistence type="predicted"/>
<gene>
    <name evidence="2" type="ORF">A2318_04380</name>
</gene>
<comment type="caution">
    <text evidence="2">The sequence shown here is derived from an EMBL/GenBank/DDBJ whole genome shotgun (WGS) entry which is preliminary data.</text>
</comment>
<dbReference type="Gene3D" id="6.10.250.3150">
    <property type="match status" value="1"/>
</dbReference>
<dbReference type="STRING" id="1802421.A2318_04380"/>
<protein>
    <recommendedName>
        <fullName evidence="4">Transglycosylase SLT domain-containing protein</fullName>
    </recommendedName>
</protein>
<dbReference type="Gene3D" id="1.10.530.10">
    <property type="match status" value="1"/>
</dbReference>
<name>A0A1F7WB69_9BACT</name>
<reference evidence="2 3" key="1">
    <citation type="journal article" date="2016" name="Nat. Commun.">
        <title>Thousands of microbial genomes shed light on interconnected biogeochemical processes in an aquifer system.</title>
        <authorList>
            <person name="Anantharaman K."/>
            <person name="Brown C.T."/>
            <person name="Hug L.A."/>
            <person name="Sharon I."/>
            <person name="Castelle C.J."/>
            <person name="Probst A.J."/>
            <person name="Thomas B.C."/>
            <person name="Singh A."/>
            <person name="Wilkins M.J."/>
            <person name="Karaoz U."/>
            <person name="Brodie E.L."/>
            <person name="Williams K.H."/>
            <person name="Hubbard S.S."/>
            <person name="Banfield J.F."/>
        </authorList>
    </citation>
    <scope>NUCLEOTIDE SEQUENCE [LARGE SCALE GENOMIC DNA]</scope>
</reference>
<organism evidence="2 3">
    <name type="scientific">Candidatus Uhrbacteria bacterium RIFOXYB2_FULL_45_11</name>
    <dbReference type="NCBI Taxonomy" id="1802421"/>
    <lineage>
        <taxon>Bacteria</taxon>
        <taxon>Candidatus Uhriibacteriota</taxon>
    </lineage>
</organism>
<dbReference type="AlphaFoldDB" id="A0A1F7WB69"/>
<keyword evidence="1" id="KW-0175">Coiled coil</keyword>
<evidence type="ECO:0000256" key="1">
    <source>
        <dbReference type="SAM" id="Coils"/>
    </source>
</evidence>
<sequence>MCFLVVERKIFDGREYQKNTVLSIGRPSSWYNLFMSKLLSSLLLAFFLLVSSGRFVLAAEDMAAVEQQKTQLQQQLEQIEAQIAQYEKDLVNIKGEKNTLTNKIKQLQTQQSSLALRIKETSLQVEDMEQQITVTKSFIEQNQLRTDALKIEVTEVLHQIQTNDHRPFLYVFFSEHTLFDALSEIQNFSQVADELNVLIDQLKKTRENLAMQKQRLDTEQDHVEKLLTVQTLQQQALIGSVKEQSTLLTQTKGKEKNYQASLTETQKQAAQIRTRLYQLLDVGKQITFGQAVEIAVWVSEQTGVRAAFLLAVLSQESNLGKNVGTCNRPGDPPEKGWKVIMKPTRDQEPFKTITEELGLDPDTTAVSCPMRDAKGKQVGWGGAMGPAQFIPSTWMGYRAKVTNITGKTANPWDIRDAFIASALKLGADGAKTKEGEWAAAMRYFSGSTNVRFRFYGDQVVARANAYQEDIEALGK</sequence>
<evidence type="ECO:0000313" key="3">
    <source>
        <dbReference type="Proteomes" id="UP000177331"/>
    </source>
</evidence>
<feature type="coiled-coil region" evidence="1">
    <location>
        <begin position="185"/>
        <end position="222"/>
    </location>
</feature>
<evidence type="ECO:0008006" key="4">
    <source>
        <dbReference type="Google" id="ProtNLM"/>
    </source>
</evidence>
<dbReference type="InterPro" id="IPR023346">
    <property type="entry name" value="Lysozyme-like_dom_sf"/>
</dbReference>
<evidence type="ECO:0000313" key="2">
    <source>
        <dbReference type="EMBL" id="OGL99344.1"/>
    </source>
</evidence>
<dbReference type="EMBL" id="MGFD01000011">
    <property type="protein sequence ID" value="OGL99344.1"/>
    <property type="molecule type" value="Genomic_DNA"/>
</dbReference>
<dbReference type="Proteomes" id="UP000177331">
    <property type="component" value="Unassembled WGS sequence"/>
</dbReference>
<dbReference type="SUPFAM" id="SSF53955">
    <property type="entry name" value="Lysozyme-like"/>
    <property type="match status" value="1"/>
</dbReference>